<dbReference type="Proteomes" id="UP001379235">
    <property type="component" value="Unassembled WGS sequence"/>
</dbReference>
<protein>
    <recommendedName>
        <fullName evidence="4">Lipoprotein</fullName>
    </recommendedName>
</protein>
<comment type="caution">
    <text evidence="2">The sequence shown here is derived from an EMBL/GenBank/DDBJ whole genome shotgun (WGS) entry which is preliminary data.</text>
</comment>
<keyword evidence="3" id="KW-1185">Reference proteome</keyword>
<sequence length="542" mass="60033">MNKKALTLAGSVVLCIGLSGCDKVKGWLGMKDGDAAAPKSAQAGSSRHADISDPRNGAIANLLEGMSPEVRTEYDRLLPAAKAQLAEKIENADSHPQRVEQLAYFLTDNDKELSFALERAGGYQAALKRMEQAPEFAPGNSAADKQRLVKQFAEVLAEIEARRSSIALALGRDSILTEAYKLWRAQNPKSQTITDLTKVLLTEPCRRDWSSNRSTDSFLNFRGVALGMTEGEAMKGICAANGRSVSIAGRQNAESHKFESTGKDNDREMMEAARKLSKPYLGSLIFCFDCISSTDRPANQFHPGQSDILAAHFSPAGQIFGLERAQNFINRSENSSTDAPRKLNLLLPEMEKRFGAPSYIFEDTTALVVAWVYLDRKSPLPLERWYFSPGQSYTQKLQFRSHNLVYERGEFSQKLLARQKPVASYCAIRYGEAQTRDTQTLMGFFKGDSDIVSTKDCGVIVTAKFYKQSKGDGSPDRMILGNSPTPVNPSMNIYWVEMTIRDVTSILAWRGGEMVEIKQASKSTVQEFERKASNPEGPVFRP</sequence>
<reference evidence="2 3" key="1">
    <citation type="submission" date="2024-03" db="EMBL/GenBank/DDBJ databases">
        <authorList>
            <person name="Jo J.-H."/>
        </authorList>
    </citation>
    <scope>NUCLEOTIDE SEQUENCE [LARGE SCALE GENOMIC DNA]</scope>
    <source>
        <strain evidence="2 3">AS3R-12</strain>
    </source>
</reference>
<dbReference type="PROSITE" id="PS51257">
    <property type="entry name" value="PROKAR_LIPOPROTEIN"/>
    <property type="match status" value="1"/>
</dbReference>
<evidence type="ECO:0000313" key="2">
    <source>
        <dbReference type="EMBL" id="MEJ6011510.1"/>
    </source>
</evidence>
<dbReference type="EMBL" id="JBBHJY010000009">
    <property type="protein sequence ID" value="MEJ6011510.1"/>
    <property type="molecule type" value="Genomic_DNA"/>
</dbReference>
<proteinExistence type="predicted"/>
<name>A0ABU8SCJ3_9SPHN</name>
<dbReference type="RefSeq" id="WP_339968836.1">
    <property type="nucleotide sequence ID" value="NZ_JBBHJY010000009.1"/>
</dbReference>
<evidence type="ECO:0000313" key="3">
    <source>
        <dbReference type="Proteomes" id="UP001379235"/>
    </source>
</evidence>
<accession>A0ABU8SCJ3</accession>
<evidence type="ECO:0008006" key="4">
    <source>
        <dbReference type="Google" id="ProtNLM"/>
    </source>
</evidence>
<gene>
    <name evidence="2" type="ORF">WG900_16470</name>
</gene>
<evidence type="ECO:0000256" key="1">
    <source>
        <dbReference type="SAM" id="MobiDB-lite"/>
    </source>
</evidence>
<organism evidence="2 3">
    <name type="scientific">Novosphingobium aquae</name>
    <dbReference type="NCBI Taxonomy" id="3133435"/>
    <lineage>
        <taxon>Bacteria</taxon>
        <taxon>Pseudomonadati</taxon>
        <taxon>Pseudomonadota</taxon>
        <taxon>Alphaproteobacteria</taxon>
        <taxon>Sphingomonadales</taxon>
        <taxon>Sphingomonadaceae</taxon>
        <taxon>Novosphingobium</taxon>
    </lineage>
</organism>
<feature type="region of interest" description="Disordered" evidence="1">
    <location>
        <begin position="35"/>
        <end position="54"/>
    </location>
</feature>